<dbReference type="GO" id="GO:0007165">
    <property type="term" value="P:signal transduction"/>
    <property type="evidence" value="ECO:0007669"/>
    <property type="project" value="UniProtKB-KW"/>
</dbReference>
<evidence type="ECO:0000313" key="8">
    <source>
        <dbReference type="Proteomes" id="UP000007801"/>
    </source>
</evidence>
<dbReference type="HOGENOM" id="CLU_043996_0_0_1"/>
<comment type="function">
    <text evidence="6">Gustatory receptor which mediates acceptance or avoidance behavior, depending on its substrates.</text>
</comment>
<feature type="transmembrane region" description="Helical" evidence="6">
    <location>
        <begin position="312"/>
        <end position="334"/>
    </location>
</feature>
<feature type="transmembrane region" description="Helical" evidence="6">
    <location>
        <begin position="141"/>
        <end position="162"/>
    </location>
</feature>
<dbReference type="KEGG" id="dan:6494419"/>
<keyword evidence="5 6" id="KW-0472">Membrane</keyword>
<comment type="similarity">
    <text evidence="6">Belongs to the insect chemoreceptor superfamily. Gustatory receptor (GR) family.</text>
</comment>
<proteinExistence type="inferred from homology"/>
<feature type="transmembrane region" description="Helical" evidence="6">
    <location>
        <begin position="21"/>
        <end position="43"/>
    </location>
</feature>
<dbReference type="GeneID" id="6494419"/>
<accession>B3MBZ7</accession>
<evidence type="ECO:0000256" key="4">
    <source>
        <dbReference type="ARBA" id="ARBA00022989"/>
    </source>
</evidence>
<name>B3MBZ7_DROAN</name>
<evidence type="ECO:0000256" key="1">
    <source>
        <dbReference type="ARBA" id="ARBA00004651"/>
    </source>
</evidence>
<feature type="transmembrane region" description="Helical" evidence="6">
    <location>
        <begin position="114"/>
        <end position="135"/>
    </location>
</feature>
<organism evidence="7 8">
    <name type="scientific">Drosophila ananassae</name>
    <name type="common">Fruit fly</name>
    <dbReference type="NCBI Taxonomy" id="7217"/>
    <lineage>
        <taxon>Eukaryota</taxon>
        <taxon>Metazoa</taxon>
        <taxon>Ecdysozoa</taxon>
        <taxon>Arthropoda</taxon>
        <taxon>Hexapoda</taxon>
        <taxon>Insecta</taxon>
        <taxon>Pterygota</taxon>
        <taxon>Neoptera</taxon>
        <taxon>Endopterygota</taxon>
        <taxon>Diptera</taxon>
        <taxon>Brachycera</taxon>
        <taxon>Muscomorpha</taxon>
        <taxon>Ephydroidea</taxon>
        <taxon>Drosophilidae</taxon>
        <taxon>Drosophila</taxon>
        <taxon>Sophophora</taxon>
    </lineage>
</organism>
<reference evidence="7 8" key="1">
    <citation type="journal article" date="2007" name="Nature">
        <title>Evolution of genes and genomes on the Drosophila phylogeny.</title>
        <authorList>
            <consortium name="Drosophila 12 Genomes Consortium"/>
            <person name="Clark A.G."/>
            <person name="Eisen M.B."/>
            <person name="Smith D.R."/>
            <person name="Bergman C.M."/>
            <person name="Oliver B."/>
            <person name="Markow T.A."/>
            <person name="Kaufman T.C."/>
            <person name="Kellis M."/>
            <person name="Gelbart W."/>
            <person name="Iyer V.N."/>
            <person name="Pollard D.A."/>
            <person name="Sackton T.B."/>
            <person name="Larracuente A.M."/>
            <person name="Singh N.D."/>
            <person name="Abad J.P."/>
            <person name="Abt D.N."/>
            <person name="Adryan B."/>
            <person name="Aguade M."/>
            <person name="Akashi H."/>
            <person name="Anderson W.W."/>
            <person name="Aquadro C.F."/>
            <person name="Ardell D.H."/>
            <person name="Arguello R."/>
            <person name="Artieri C.G."/>
            <person name="Barbash D.A."/>
            <person name="Barker D."/>
            <person name="Barsanti P."/>
            <person name="Batterham P."/>
            <person name="Batzoglou S."/>
            <person name="Begun D."/>
            <person name="Bhutkar A."/>
            <person name="Blanco E."/>
            <person name="Bosak S.A."/>
            <person name="Bradley R.K."/>
            <person name="Brand A.D."/>
            <person name="Brent M.R."/>
            <person name="Brooks A.N."/>
            <person name="Brown R.H."/>
            <person name="Butlin R.K."/>
            <person name="Caggese C."/>
            <person name="Calvi B.R."/>
            <person name="Bernardo de Carvalho A."/>
            <person name="Caspi A."/>
            <person name="Castrezana S."/>
            <person name="Celniker S.E."/>
            <person name="Chang J.L."/>
            <person name="Chapple C."/>
            <person name="Chatterji S."/>
            <person name="Chinwalla A."/>
            <person name="Civetta A."/>
            <person name="Clifton S.W."/>
            <person name="Comeron J.M."/>
            <person name="Costello J.C."/>
            <person name="Coyne J.A."/>
            <person name="Daub J."/>
            <person name="David R.G."/>
            <person name="Delcher A.L."/>
            <person name="Delehaunty K."/>
            <person name="Do C.B."/>
            <person name="Ebling H."/>
            <person name="Edwards K."/>
            <person name="Eickbush T."/>
            <person name="Evans J.D."/>
            <person name="Filipski A."/>
            <person name="Findeiss S."/>
            <person name="Freyhult E."/>
            <person name="Fulton L."/>
            <person name="Fulton R."/>
            <person name="Garcia A.C."/>
            <person name="Gardiner A."/>
            <person name="Garfield D.A."/>
            <person name="Garvin B.E."/>
            <person name="Gibson G."/>
            <person name="Gilbert D."/>
            <person name="Gnerre S."/>
            <person name="Godfrey J."/>
            <person name="Good R."/>
            <person name="Gotea V."/>
            <person name="Gravely B."/>
            <person name="Greenberg A.J."/>
            <person name="Griffiths-Jones S."/>
            <person name="Gross S."/>
            <person name="Guigo R."/>
            <person name="Gustafson E.A."/>
            <person name="Haerty W."/>
            <person name="Hahn M.W."/>
            <person name="Halligan D.L."/>
            <person name="Halpern A.L."/>
            <person name="Halter G.M."/>
            <person name="Han M.V."/>
            <person name="Heger A."/>
            <person name="Hillier L."/>
            <person name="Hinrichs A.S."/>
            <person name="Holmes I."/>
            <person name="Hoskins R.A."/>
            <person name="Hubisz M.J."/>
            <person name="Hultmark D."/>
            <person name="Huntley M.A."/>
            <person name="Jaffe D.B."/>
            <person name="Jagadeeshan S."/>
            <person name="Jeck W.R."/>
            <person name="Johnson J."/>
            <person name="Jones C.D."/>
            <person name="Jordan W.C."/>
            <person name="Karpen G.H."/>
            <person name="Kataoka E."/>
            <person name="Keightley P.D."/>
            <person name="Kheradpour P."/>
            <person name="Kirkness E.F."/>
            <person name="Koerich L.B."/>
            <person name="Kristiansen K."/>
            <person name="Kudrna D."/>
            <person name="Kulathinal R.J."/>
            <person name="Kumar S."/>
            <person name="Kwok R."/>
            <person name="Lander E."/>
            <person name="Langley C.H."/>
            <person name="Lapoint R."/>
            <person name="Lazzaro B.P."/>
            <person name="Lee S.J."/>
            <person name="Levesque L."/>
            <person name="Li R."/>
            <person name="Lin C.F."/>
            <person name="Lin M.F."/>
            <person name="Lindblad-Toh K."/>
            <person name="Llopart A."/>
            <person name="Long M."/>
            <person name="Low L."/>
            <person name="Lozovsky E."/>
            <person name="Lu J."/>
            <person name="Luo M."/>
            <person name="Machado C.A."/>
            <person name="Makalowski W."/>
            <person name="Marzo M."/>
            <person name="Matsuda M."/>
            <person name="Matzkin L."/>
            <person name="McAllister B."/>
            <person name="McBride C.S."/>
            <person name="McKernan B."/>
            <person name="McKernan K."/>
            <person name="Mendez-Lago M."/>
            <person name="Minx P."/>
            <person name="Mollenhauer M.U."/>
            <person name="Montooth K."/>
            <person name="Mount S.M."/>
            <person name="Mu X."/>
            <person name="Myers E."/>
            <person name="Negre B."/>
            <person name="Newfeld S."/>
            <person name="Nielsen R."/>
            <person name="Noor M.A."/>
            <person name="O'Grady P."/>
            <person name="Pachter L."/>
            <person name="Papaceit M."/>
            <person name="Parisi M.J."/>
            <person name="Parisi M."/>
            <person name="Parts L."/>
            <person name="Pedersen J.S."/>
            <person name="Pesole G."/>
            <person name="Phillippy A.M."/>
            <person name="Ponting C.P."/>
            <person name="Pop M."/>
            <person name="Porcelli D."/>
            <person name="Powell J.R."/>
            <person name="Prohaska S."/>
            <person name="Pruitt K."/>
            <person name="Puig M."/>
            <person name="Quesneville H."/>
            <person name="Ram K.R."/>
            <person name="Rand D."/>
            <person name="Rasmussen M.D."/>
            <person name="Reed L.K."/>
            <person name="Reenan R."/>
            <person name="Reily A."/>
            <person name="Remington K.A."/>
            <person name="Rieger T.T."/>
            <person name="Ritchie M.G."/>
            <person name="Robin C."/>
            <person name="Rogers Y.H."/>
            <person name="Rohde C."/>
            <person name="Rozas J."/>
            <person name="Rubenfield M.J."/>
            <person name="Ruiz A."/>
            <person name="Russo S."/>
            <person name="Salzberg S.L."/>
            <person name="Sanchez-Gracia A."/>
            <person name="Saranga D.J."/>
            <person name="Sato H."/>
            <person name="Schaeffer S.W."/>
            <person name="Schatz M.C."/>
            <person name="Schlenke T."/>
            <person name="Schwartz R."/>
            <person name="Segarra C."/>
            <person name="Singh R.S."/>
            <person name="Sirot L."/>
            <person name="Sirota M."/>
            <person name="Sisneros N.B."/>
            <person name="Smith C.D."/>
            <person name="Smith T.F."/>
            <person name="Spieth J."/>
            <person name="Stage D.E."/>
            <person name="Stark A."/>
            <person name="Stephan W."/>
            <person name="Strausberg R.L."/>
            <person name="Strempel S."/>
            <person name="Sturgill D."/>
            <person name="Sutton G."/>
            <person name="Sutton G.G."/>
            <person name="Tao W."/>
            <person name="Teichmann S."/>
            <person name="Tobari Y.N."/>
            <person name="Tomimura Y."/>
            <person name="Tsolas J.M."/>
            <person name="Valente V.L."/>
            <person name="Venter E."/>
            <person name="Venter J.C."/>
            <person name="Vicario S."/>
            <person name="Vieira F.G."/>
            <person name="Vilella A.J."/>
            <person name="Villasante A."/>
            <person name="Walenz B."/>
            <person name="Wang J."/>
            <person name="Wasserman M."/>
            <person name="Watts T."/>
            <person name="Wilson D."/>
            <person name="Wilson R.K."/>
            <person name="Wing R.A."/>
            <person name="Wolfner M.F."/>
            <person name="Wong A."/>
            <person name="Wong G.K."/>
            <person name="Wu C.I."/>
            <person name="Wu G."/>
            <person name="Yamamoto D."/>
            <person name="Yang H.P."/>
            <person name="Yang S.P."/>
            <person name="Yorke J.A."/>
            <person name="Yoshida K."/>
            <person name="Zdobnov E."/>
            <person name="Zhang P."/>
            <person name="Zhang Y."/>
            <person name="Zimin A.V."/>
            <person name="Baldwin J."/>
            <person name="Abdouelleil A."/>
            <person name="Abdulkadir J."/>
            <person name="Abebe A."/>
            <person name="Abera B."/>
            <person name="Abreu J."/>
            <person name="Acer S.C."/>
            <person name="Aftuck L."/>
            <person name="Alexander A."/>
            <person name="An P."/>
            <person name="Anderson E."/>
            <person name="Anderson S."/>
            <person name="Arachi H."/>
            <person name="Azer M."/>
            <person name="Bachantsang P."/>
            <person name="Barry A."/>
            <person name="Bayul T."/>
            <person name="Berlin A."/>
            <person name="Bessette D."/>
            <person name="Bloom T."/>
            <person name="Blye J."/>
            <person name="Boguslavskiy L."/>
            <person name="Bonnet C."/>
            <person name="Boukhgalter B."/>
            <person name="Bourzgui I."/>
            <person name="Brown A."/>
            <person name="Cahill P."/>
            <person name="Channer S."/>
            <person name="Cheshatsang Y."/>
            <person name="Chuda L."/>
            <person name="Citroen M."/>
            <person name="Collymore A."/>
            <person name="Cooke P."/>
            <person name="Costello M."/>
            <person name="D'Aco K."/>
            <person name="Daza R."/>
            <person name="De Haan G."/>
            <person name="DeGray S."/>
            <person name="DeMaso C."/>
            <person name="Dhargay N."/>
            <person name="Dooley K."/>
            <person name="Dooley E."/>
            <person name="Doricent M."/>
            <person name="Dorje P."/>
            <person name="Dorjee K."/>
            <person name="Dupes A."/>
            <person name="Elong R."/>
            <person name="Falk J."/>
            <person name="Farina A."/>
            <person name="Faro S."/>
            <person name="Ferguson D."/>
            <person name="Fisher S."/>
            <person name="Foley C.D."/>
            <person name="Franke A."/>
            <person name="Friedrich D."/>
            <person name="Gadbois L."/>
            <person name="Gearin G."/>
            <person name="Gearin C.R."/>
            <person name="Giannoukos G."/>
            <person name="Goode T."/>
            <person name="Graham J."/>
            <person name="Grandbois E."/>
            <person name="Grewal S."/>
            <person name="Gyaltsen K."/>
            <person name="Hafez N."/>
            <person name="Hagos B."/>
            <person name="Hall J."/>
            <person name="Henson C."/>
            <person name="Hollinger A."/>
            <person name="Honan T."/>
            <person name="Huard M.D."/>
            <person name="Hughes L."/>
            <person name="Hurhula B."/>
            <person name="Husby M.E."/>
            <person name="Kamat A."/>
            <person name="Kanga B."/>
            <person name="Kashin S."/>
            <person name="Khazanovich D."/>
            <person name="Kisner P."/>
            <person name="Lance K."/>
            <person name="Lara M."/>
            <person name="Lee W."/>
            <person name="Lennon N."/>
            <person name="Letendre F."/>
            <person name="LeVine R."/>
            <person name="Lipovsky A."/>
            <person name="Liu X."/>
            <person name="Liu J."/>
            <person name="Liu S."/>
            <person name="Lokyitsang T."/>
            <person name="Lokyitsang Y."/>
            <person name="Lubonja R."/>
            <person name="Lui A."/>
            <person name="MacDonald P."/>
            <person name="Magnisalis V."/>
            <person name="Maru K."/>
            <person name="Matthews C."/>
            <person name="McCusker W."/>
            <person name="McDonough S."/>
            <person name="Mehta T."/>
            <person name="Meldrim J."/>
            <person name="Meneus L."/>
            <person name="Mihai O."/>
            <person name="Mihalev A."/>
            <person name="Mihova T."/>
            <person name="Mittelman R."/>
            <person name="Mlenga V."/>
            <person name="Montmayeur A."/>
            <person name="Mulrain L."/>
            <person name="Navidi A."/>
            <person name="Naylor J."/>
            <person name="Negash T."/>
            <person name="Nguyen T."/>
            <person name="Nguyen N."/>
            <person name="Nicol R."/>
            <person name="Norbu C."/>
            <person name="Norbu N."/>
            <person name="Novod N."/>
            <person name="O'Neill B."/>
            <person name="Osman S."/>
            <person name="Markiewicz E."/>
            <person name="Oyono O.L."/>
            <person name="Patti C."/>
            <person name="Phunkhang P."/>
            <person name="Pierre F."/>
            <person name="Priest M."/>
            <person name="Raghuraman S."/>
            <person name="Rege F."/>
            <person name="Reyes R."/>
            <person name="Rise C."/>
            <person name="Rogov P."/>
            <person name="Ross K."/>
            <person name="Ryan E."/>
            <person name="Settipalli S."/>
            <person name="Shea T."/>
            <person name="Sherpa N."/>
            <person name="Shi L."/>
            <person name="Shih D."/>
            <person name="Sparrow T."/>
            <person name="Spaulding J."/>
            <person name="Stalker J."/>
            <person name="Stange-Thomann N."/>
            <person name="Stavropoulos S."/>
            <person name="Stone C."/>
            <person name="Strader C."/>
            <person name="Tesfaye S."/>
            <person name="Thomson T."/>
            <person name="Thoulutsang Y."/>
            <person name="Thoulutsang D."/>
            <person name="Topham K."/>
            <person name="Topping I."/>
            <person name="Tsamla T."/>
            <person name="Vassiliev H."/>
            <person name="Vo A."/>
            <person name="Wangchuk T."/>
            <person name="Wangdi T."/>
            <person name="Weiand M."/>
            <person name="Wilkinson J."/>
            <person name="Wilson A."/>
            <person name="Yadav S."/>
            <person name="Young G."/>
            <person name="Yu Q."/>
            <person name="Zembek L."/>
            <person name="Zhong D."/>
            <person name="Zimmer A."/>
            <person name="Zwirko Z."/>
            <person name="Jaffe D.B."/>
            <person name="Alvarez P."/>
            <person name="Brockman W."/>
            <person name="Butler J."/>
            <person name="Chin C."/>
            <person name="Gnerre S."/>
            <person name="Grabherr M."/>
            <person name="Kleber M."/>
            <person name="Mauceli E."/>
            <person name="MacCallum I."/>
        </authorList>
    </citation>
    <scope>NUCLEOTIDE SEQUENCE [LARGE SCALE GENOMIC DNA]</scope>
    <source>
        <strain evidence="8">Tucson 14024-0371.13</strain>
    </source>
</reference>
<dbReference type="InParanoid" id="B3MBZ7"/>
<keyword evidence="6" id="KW-0807">Transducer</keyword>
<keyword evidence="6" id="KW-0675">Receptor</keyword>
<dbReference type="Pfam" id="PF08395">
    <property type="entry name" value="7tm_7"/>
    <property type="match status" value="1"/>
</dbReference>
<feature type="transmembrane region" description="Helical" evidence="6">
    <location>
        <begin position="207"/>
        <end position="233"/>
    </location>
</feature>
<dbReference type="EMBL" id="CH902619">
    <property type="protein sequence ID" value="EDV37184.2"/>
    <property type="molecule type" value="Genomic_DNA"/>
</dbReference>
<evidence type="ECO:0000256" key="6">
    <source>
        <dbReference type="RuleBase" id="RU363108"/>
    </source>
</evidence>
<sequence length="335" mass="38989">MLGITSYRLVNGRFRQSRITRAYAVIFNVLIVVVLPPVFLKVAKDAQVAHCFRKTLFIVPYVLYTVNYVVVVYILISRWYRDSVLVELQDLANKISRKIETADVKTSPDLGRLLCMKSFTLAYLTLSAMLWIPMAEGIWDMLSQLITIIAYCILNATTYLYFLSFWQVARGFDFINQQQERCDSEELLDLWALHSTLRRMASKINDIYGLQMLASRIDFIVFTIVFGYAGIIYSQSYFSMYKVFSVIVYWVRSLDFFLNDYISDLVSLYESQSNSSPNEFPSSKEMSAFLLYKTYSRSQLKVLGLYPANRNIWLRMVGFIICQSILLLQFYMILS</sequence>
<dbReference type="InterPro" id="IPR013604">
    <property type="entry name" value="7TM_chemorcpt"/>
</dbReference>
<gene>
    <name evidence="7" type="primary">Dana\GF11555</name>
    <name evidence="7" type="synonym">dana_GLEANR_11603</name>
    <name evidence="7" type="ORF">GF11555</name>
</gene>
<evidence type="ECO:0000256" key="2">
    <source>
        <dbReference type="ARBA" id="ARBA00022475"/>
    </source>
</evidence>
<dbReference type="GO" id="GO:0050909">
    <property type="term" value="P:sensory perception of taste"/>
    <property type="evidence" value="ECO:0007669"/>
    <property type="project" value="InterPro"/>
</dbReference>
<evidence type="ECO:0000256" key="3">
    <source>
        <dbReference type="ARBA" id="ARBA00022692"/>
    </source>
</evidence>
<dbReference type="Proteomes" id="UP000007801">
    <property type="component" value="Unassembled WGS sequence"/>
</dbReference>
<dbReference type="AlphaFoldDB" id="B3MBZ7"/>
<comment type="subcellular location">
    <subcellularLocation>
        <location evidence="1 6">Cell membrane</location>
        <topology evidence="1 6">Multi-pass membrane protein</topology>
    </subcellularLocation>
</comment>
<evidence type="ECO:0000313" key="7">
    <source>
        <dbReference type="EMBL" id="EDV37184.2"/>
    </source>
</evidence>
<dbReference type="OrthoDB" id="7835106at2759"/>
<feature type="transmembrane region" description="Helical" evidence="6">
    <location>
        <begin position="55"/>
        <end position="76"/>
    </location>
</feature>
<keyword evidence="2 6" id="KW-1003">Cell membrane</keyword>
<evidence type="ECO:0000256" key="5">
    <source>
        <dbReference type="ARBA" id="ARBA00023136"/>
    </source>
</evidence>
<keyword evidence="8" id="KW-1185">Reference proteome</keyword>
<dbReference type="GO" id="GO:0005886">
    <property type="term" value="C:plasma membrane"/>
    <property type="evidence" value="ECO:0007669"/>
    <property type="project" value="UniProtKB-SubCell"/>
</dbReference>
<protein>
    <recommendedName>
        <fullName evidence="6">Gustatory receptor</fullName>
    </recommendedName>
</protein>
<comment type="caution">
    <text evidence="6">Lacks conserved residue(s) required for the propagation of feature annotation.</text>
</comment>
<keyword evidence="4 6" id="KW-1133">Transmembrane helix</keyword>
<keyword evidence="3 6" id="KW-0812">Transmembrane</keyword>